<evidence type="ECO:0000256" key="4">
    <source>
        <dbReference type="ARBA" id="ARBA00023163"/>
    </source>
</evidence>
<name>N6Y7Q6_THASP</name>
<dbReference type="Gene3D" id="1.10.10.10">
    <property type="entry name" value="Winged helix-like DNA-binding domain superfamily/Winged helix DNA-binding domain"/>
    <property type="match status" value="1"/>
</dbReference>
<dbReference type="EMBL" id="AMXD01000015">
    <property type="protein sequence ID" value="ENO87605.1"/>
    <property type="molecule type" value="Genomic_DNA"/>
</dbReference>
<evidence type="ECO:0000256" key="2">
    <source>
        <dbReference type="ARBA" id="ARBA00023015"/>
    </source>
</evidence>
<dbReference type="GO" id="GO:0003677">
    <property type="term" value="F:DNA binding"/>
    <property type="evidence" value="ECO:0007669"/>
    <property type="project" value="UniProtKB-KW"/>
</dbReference>
<dbReference type="Pfam" id="PF03466">
    <property type="entry name" value="LysR_substrate"/>
    <property type="match status" value="1"/>
</dbReference>
<dbReference type="PANTHER" id="PTHR30118">
    <property type="entry name" value="HTH-TYPE TRANSCRIPTIONAL REGULATOR LEUO-RELATED"/>
    <property type="match status" value="1"/>
</dbReference>
<comment type="caution">
    <text evidence="6">The sequence shown here is derived from an EMBL/GenBank/DDBJ whole genome shotgun (WGS) entry which is preliminary data.</text>
</comment>
<dbReference type="PROSITE" id="PS50931">
    <property type="entry name" value="HTH_LYSR"/>
    <property type="match status" value="1"/>
</dbReference>
<organism evidence="6 7">
    <name type="scientific">Thauera aminoaromatica S2</name>
    <dbReference type="NCBI Taxonomy" id="1234381"/>
    <lineage>
        <taxon>Bacteria</taxon>
        <taxon>Pseudomonadati</taxon>
        <taxon>Pseudomonadota</taxon>
        <taxon>Betaproteobacteria</taxon>
        <taxon>Rhodocyclales</taxon>
        <taxon>Zoogloeaceae</taxon>
        <taxon>Thauera</taxon>
    </lineage>
</organism>
<evidence type="ECO:0000256" key="1">
    <source>
        <dbReference type="ARBA" id="ARBA00009437"/>
    </source>
</evidence>
<keyword evidence="4" id="KW-0804">Transcription</keyword>
<dbReference type="Proteomes" id="UP000013042">
    <property type="component" value="Unassembled WGS sequence"/>
</dbReference>
<reference evidence="6 7" key="1">
    <citation type="submission" date="2012-09" db="EMBL/GenBank/DDBJ databases">
        <title>Draft Genome Sequences of 6 Strains from Genus Thauera.</title>
        <authorList>
            <person name="Liu B."/>
            <person name="Shapleigh J.P."/>
            <person name="Frostegard A.H."/>
        </authorList>
    </citation>
    <scope>NUCLEOTIDE SEQUENCE [LARGE SCALE GENOMIC DNA]</scope>
    <source>
        <strain evidence="6 7">S2</strain>
    </source>
</reference>
<dbReference type="Pfam" id="PF00126">
    <property type="entry name" value="HTH_1"/>
    <property type="match status" value="1"/>
</dbReference>
<dbReference type="RefSeq" id="WP_004301085.1">
    <property type="nucleotide sequence ID" value="NZ_AMXD01000015.1"/>
</dbReference>
<dbReference type="InterPro" id="IPR050389">
    <property type="entry name" value="LysR-type_TF"/>
</dbReference>
<dbReference type="CDD" id="cd08459">
    <property type="entry name" value="PBP2_DntR_NahR_LinR_like"/>
    <property type="match status" value="1"/>
</dbReference>
<dbReference type="PRINTS" id="PR00039">
    <property type="entry name" value="HTHLYSR"/>
</dbReference>
<protein>
    <submittedName>
        <fullName evidence="6">LysR family transcriptional regulator</fullName>
    </submittedName>
</protein>
<dbReference type="Gene3D" id="3.40.190.10">
    <property type="entry name" value="Periplasmic binding protein-like II"/>
    <property type="match status" value="2"/>
</dbReference>
<dbReference type="PANTHER" id="PTHR30118:SF15">
    <property type="entry name" value="TRANSCRIPTIONAL REGULATORY PROTEIN"/>
    <property type="match status" value="1"/>
</dbReference>
<comment type="similarity">
    <text evidence="1">Belongs to the LysR transcriptional regulatory family.</text>
</comment>
<accession>N6Y7Q6</accession>
<dbReference type="SUPFAM" id="SSF46785">
    <property type="entry name" value="Winged helix' DNA-binding domain"/>
    <property type="match status" value="1"/>
</dbReference>
<dbReference type="AlphaFoldDB" id="N6Y7Q6"/>
<proteinExistence type="inferred from homology"/>
<dbReference type="InterPro" id="IPR000847">
    <property type="entry name" value="LysR_HTH_N"/>
</dbReference>
<feature type="domain" description="HTH lysR-type" evidence="5">
    <location>
        <begin position="9"/>
        <end position="66"/>
    </location>
</feature>
<dbReference type="SUPFAM" id="SSF53850">
    <property type="entry name" value="Periplasmic binding protein-like II"/>
    <property type="match status" value="1"/>
</dbReference>
<dbReference type="InterPro" id="IPR036390">
    <property type="entry name" value="WH_DNA-bd_sf"/>
</dbReference>
<dbReference type="InterPro" id="IPR005119">
    <property type="entry name" value="LysR_subst-bd"/>
</dbReference>
<evidence type="ECO:0000313" key="6">
    <source>
        <dbReference type="EMBL" id="ENO87605.1"/>
    </source>
</evidence>
<keyword evidence="3" id="KW-0238">DNA-binding</keyword>
<evidence type="ECO:0000256" key="3">
    <source>
        <dbReference type="ARBA" id="ARBA00023125"/>
    </source>
</evidence>
<keyword evidence="2" id="KW-0805">Transcription regulation</keyword>
<dbReference type="InterPro" id="IPR036388">
    <property type="entry name" value="WH-like_DNA-bd_sf"/>
</dbReference>
<evidence type="ECO:0000259" key="5">
    <source>
        <dbReference type="PROSITE" id="PS50931"/>
    </source>
</evidence>
<gene>
    <name evidence="6" type="ORF">C665_04406</name>
</gene>
<sequence>MQELELKDLDLNLLVIFLQLFRDRRVTTAAEALDLSQPGVSSALNRLRRLLGDELFYRTGRGMQPTPYAEELAEPIEEALALIRQTVNQRSAFDPLTSSRRFVIGMTDVGEIYFVPSLMRIISKLAPGVTISTVRNSRVNLKVEMEDGLVDLAIGLLPDLKNDFYQRRLFRQGYACLFRVGHPFDGVPFGVDEFAAAEHVVVVSSGTGHGKTDELIERSAVRRNVRLRVPHFVALPYILEETDLVATVPERIAMRLASSFPLRFVPHPLDLPDIQINLFWHAKYHRDAGSQWLRTLICETFGN</sequence>
<dbReference type="GO" id="GO:0003700">
    <property type="term" value="F:DNA-binding transcription factor activity"/>
    <property type="evidence" value="ECO:0007669"/>
    <property type="project" value="InterPro"/>
</dbReference>
<evidence type="ECO:0000313" key="7">
    <source>
        <dbReference type="Proteomes" id="UP000013042"/>
    </source>
</evidence>